<evidence type="ECO:0000313" key="1">
    <source>
        <dbReference type="EMBL" id="WZI33543.1"/>
    </source>
</evidence>
<evidence type="ECO:0008006" key="2">
    <source>
        <dbReference type="Google" id="ProtNLM"/>
    </source>
</evidence>
<dbReference type="GO" id="GO:0019028">
    <property type="term" value="C:viral capsid"/>
    <property type="evidence" value="ECO:0007669"/>
    <property type="project" value="InterPro"/>
</dbReference>
<name>A0AB38ZKE1_9VIRU</name>
<sequence length="161" mass="18652">MPYGWTNQVSLAATHQWVEYSSFMNLIRSFRFKQFSLKSHRDEMMVALQNLQTNLPFSATTRFPDSLIYIDTNHSLVGKMLTQLSLALDYSDRQTEKARNVPDQIDMRQQSNMEDAKVSFYNTVRALLDITGSVPVENAHVFGVYIQLSFEREFNLTWTAP</sequence>
<reference evidence="1" key="1">
    <citation type="journal article" date="2024" name="NPJ Biofilms Microbiomes">
        <title>Decoding the RNA viromes in shrew lungs along the eastern coast of China.</title>
        <authorList>
            <person name="Zhang J.T."/>
            <person name="Hu Z.Y."/>
            <person name="Tang F."/>
            <person name="Liu Y.T."/>
            <person name="Tan W.L."/>
            <person name="Ma X.F."/>
            <person name="Zhang Y.F."/>
            <person name="Si G.Q."/>
            <person name="Zhang L."/>
            <person name="Zhang M.Q."/>
            <person name="Peng C."/>
            <person name="Fu B.K."/>
            <person name="Fang L.Q."/>
            <person name="Zhang X.A."/>
            <person name="Liu W."/>
        </authorList>
    </citation>
    <scope>NUCLEOTIDE SEQUENCE</scope>
    <source>
        <strain evidence="1">Ribo_7</strain>
    </source>
</reference>
<dbReference type="EMBL" id="PP272774">
    <property type="protein sequence ID" value="WZI33543.1"/>
    <property type="molecule type" value="Viral_cRNA"/>
</dbReference>
<dbReference type="Gene3D" id="1.20.120.70">
    <property type="entry name" value="Tobacco mosaic virus-like, coat protein"/>
    <property type="match status" value="1"/>
</dbReference>
<accession>A0AB38ZKE1</accession>
<dbReference type="GO" id="GO:0005198">
    <property type="term" value="F:structural molecule activity"/>
    <property type="evidence" value="ECO:0007669"/>
    <property type="project" value="InterPro"/>
</dbReference>
<proteinExistence type="predicted"/>
<reference evidence="1" key="2">
    <citation type="submission" date="2024-01" db="EMBL/GenBank/DDBJ databases">
        <authorList>
            <person name="Zhang X.-A."/>
            <person name="Zhang J.-T."/>
            <person name="Hu Z.-Y."/>
            <person name="Liu W."/>
        </authorList>
    </citation>
    <scope>NUCLEOTIDE SEQUENCE</scope>
    <source>
        <strain evidence="1">Ribo_7</strain>
    </source>
</reference>
<dbReference type="SUPFAM" id="SSF47195">
    <property type="entry name" value="TMV-like viral coat proteins"/>
    <property type="match status" value="1"/>
</dbReference>
<dbReference type="Pfam" id="PF00721">
    <property type="entry name" value="TMV_coat"/>
    <property type="match status" value="1"/>
</dbReference>
<dbReference type="InterPro" id="IPR036417">
    <property type="entry name" value="TMV-like_coat_sf"/>
</dbReference>
<organism evidence="1">
    <name type="scientific">Suncus murinus ribovirus 2</name>
    <dbReference type="NCBI Taxonomy" id="3139576"/>
    <lineage>
        <taxon>Viruses</taxon>
        <taxon>Riboviria</taxon>
    </lineage>
</organism>
<dbReference type="InterPro" id="IPR001337">
    <property type="entry name" value="TMV-like_coat"/>
</dbReference>
<protein>
    <recommendedName>
        <fullName evidence="2">Capsid protein</fullName>
    </recommendedName>
</protein>